<evidence type="ECO:0000313" key="2">
    <source>
        <dbReference type="Proteomes" id="UP000483820"/>
    </source>
</evidence>
<dbReference type="Proteomes" id="UP000483820">
    <property type="component" value="Chromosome X"/>
</dbReference>
<protein>
    <submittedName>
        <fullName evidence="1">Uncharacterized protein</fullName>
    </submittedName>
</protein>
<gene>
    <name evidence="1" type="ORF">GCK72_022733</name>
</gene>
<accession>A0A6A5FUH3</accession>
<dbReference type="EMBL" id="WUAV01000006">
    <property type="protein sequence ID" value="KAF1746280.1"/>
    <property type="molecule type" value="Genomic_DNA"/>
</dbReference>
<dbReference type="KEGG" id="crq:GCK72_022733"/>
<comment type="caution">
    <text evidence="1">The sequence shown here is derived from an EMBL/GenBank/DDBJ whole genome shotgun (WGS) entry which is preliminary data.</text>
</comment>
<organism evidence="1 2">
    <name type="scientific">Caenorhabditis remanei</name>
    <name type="common">Caenorhabditis vulgaris</name>
    <dbReference type="NCBI Taxonomy" id="31234"/>
    <lineage>
        <taxon>Eukaryota</taxon>
        <taxon>Metazoa</taxon>
        <taxon>Ecdysozoa</taxon>
        <taxon>Nematoda</taxon>
        <taxon>Chromadorea</taxon>
        <taxon>Rhabditida</taxon>
        <taxon>Rhabditina</taxon>
        <taxon>Rhabditomorpha</taxon>
        <taxon>Rhabditoidea</taxon>
        <taxon>Rhabditidae</taxon>
        <taxon>Peloderinae</taxon>
        <taxon>Caenorhabditis</taxon>
    </lineage>
</organism>
<dbReference type="CTD" id="78777548"/>
<name>A0A6A5FUH3_CAERE</name>
<evidence type="ECO:0000313" key="1">
    <source>
        <dbReference type="EMBL" id="KAF1746280.1"/>
    </source>
</evidence>
<dbReference type="RefSeq" id="XP_053578593.1">
    <property type="nucleotide sequence ID" value="XM_053735027.1"/>
</dbReference>
<proteinExistence type="predicted"/>
<sequence>MTDAQDGTAGHASLAYAVNNSEERSAQIDYLPVFSNKERRDSKLKFGDNWEHQRRNTEENHWISLQRRLLLLNSKSDSQLDWTTGRLENWENNVIKIDKDLTAEGFNCCDKDSRIFNSTATQNSTTDRRIESQRFDNLVKVQRQ</sequence>
<dbReference type="AlphaFoldDB" id="A0A6A5FUH3"/>
<reference evidence="1 2" key="1">
    <citation type="submission" date="2019-12" db="EMBL/GenBank/DDBJ databases">
        <title>Chromosome-level assembly of the Caenorhabditis remanei genome.</title>
        <authorList>
            <person name="Teterina A.A."/>
            <person name="Willis J.H."/>
            <person name="Phillips P.C."/>
        </authorList>
    </citation>
    <scope>NUCLEOTIDE SEQUENCE [LARGE SCALE GENOMIC DNA]</scope>
    <source>
        <strain evidence="1 2">PX506</strain>
        <tissue evidence="1">Whole organism</tissue>
    </source>
</reference>
<dbReference type="GeneID" id="78777548"/>